<feature type="signal peptide" evidence="2">
    <location>
        <begin position="1"/>
        <end position="31"/>
    </location>
</feature>
<evidence type="ECO:0000313" key="4">
    <source>
        <dbReference type="EMBL" id="KAK8778581.1"/>
    </source>
</evidence>
<evidence type="ECO:0000256" key="1">
    <source>
        <dbReference type="ARBA" id="ARBA00023157"/>
    </source>
</evidence>
<dbReference type="AlphaFoldDB" id="A0AAQ4EV35"/>
<evidence type="ECO:0000256" key="2">
    <source>
        <dbReference type="SAM" id="SignalP"/>
    </source>
</evidence>
<dbReference type="InterPro" id="IPR011001">
    <property type="entry name" value="Saposin-like"/>
</dbReference>
<dbReference type="EMBL" id="JARKHS020010599">
    <property type="protein sequence ID" value="KAK8778581.1"/>
    <property type="molecule type" value="Genomic_DNA"/>
</dbReference>
<accession>A0AAQ4EV35</accession>
<protein>
    <recommendedName>
        <fullName evidence="3">Saposin B-type domain-containing protein</fullName>
    </recommendedName>
</protein>
<feature type="domain" description="Saposin B-type" evidence="3">
    <location>
        <begin position="38"/>
        <end position="132"/>
    </location>
</feature>
<keyword evidence="1" id="KW-1015">Disulfide bond</keyword>
<evidence type="ECO:0000313" key="5">
    <source>
        <dbReference type="Proteomes" id="UP001321473"/>
    </source>
</evidence>
<dbReference type="InterPro" id="IPR008139">
    <property type="entry name" value="SaposinB_dom"/>
</dbReference>
<reference evidence="4 5" key="1">
    <citation type="journal article" date="2023" name="Arcadia Sci">
        <title>De novo assembly of a long-read Amblyomma americanum tick genome.</title>
        <authorList>
            <person name="Chou S."/>
            <person name="Poskanzer K.E."/>
            <person name="Rollins M."/>
            <person name="Thuy-Boun P.S."/>
        </authorList>
    </citation>
    <scope>NUCLEOTIDE SEQUENCE [LARGE SCALE GENOMIC DNA]</scope>
    <source>
        <strain evidence="4">F_SG_1</strain>
        <tissue evidence="4">Salivary glands</tissue>
    </source>
</reference>
<dbReference type="SUPFAM" id="SSF47862">
    <property type="entry name" value="Saposin"/>
    <property type="match status" value="1"/>
</dbReference>
<dbReference type="Gene3D" id="1.10.225.10">
    <property type="entry name" value="Saposin-like"/>
    <property type="match status" value="1"/>
</dbReference>
<comment type="caution">
    <text evidence="4">The sequence shown here is derived from an EMBL/GenBank/DDBJ whole genome shotgun (WGS) entry which is preliminary data.</text>
</comment>
<sequence length="181" mass="20124">MASSVVCSSAVRGFVLGVILVVACHLSATDAAEKPPGQGLQCDGCVAILQQLHPKLSQSQGRKRLIEGALKGLCNADNFVVYRHSPPKMLKACNYILDNYRDELTESLHNFYKKHKVKDNLKLQAEFCDETIEVCPPGYRDTDIRMNPIGMNIDEANEKLAQDLNFKQEFVSEPGADRDEL</sequence>
<dbReference type="Proteomes" id="UP001321473">
    <property type="component" value="Unassembled WGS sequence"/>
</dbReference>
<gene>
    <name evidence="4" type="ORF">V5799_020078</name>
</gene>
<dbReference type="PROSITE" id="PS50015">
    <property type="entry name" value="SAP_B"/>
    <property type="match status" value="1"/>
</dbReference>
<feature type="chain" id="PRO_5042845713" description="Saposin B-type domain-containing protein" evidence="2">
    <location>
        <begin position="32"/>
        <end position="181"/>
    </location>
</feature>
<proteinExistence type="predicted"/>
<name>A0AAQ4EV35_AMBAM</name>
<organism evidence="4 5">
    <name type="scientific">Amblyomma americanum</name>
    <name type="common">Lone star tick</name>
    <dbReference type="NCBI Taxonomy" id="6943"/>
    <lineage>
        <taxon>Eukaryota</taxon>
        <taxon>Metazoa</taxon>
        <taxon>Ecdysozoa</taxon>
        <taxon>Arthropoda</taxon>
        <taxon>Chelicerata</taxon>
        <taxon>Arachnida</taxon>
        <taxon>Acari</taxon>
        <taxon>Parasitiformes</taxon>
        <taxon>Ixodida</taxon>
        <taxon>Ixodoidea</taxon>
        <taxon>Ixodidae</taxon>
        <taxon>Amblyomminae</taxon>
        <taxon>Amblyomma</taxon>
    </lineage>
</organism>
<evidence type="ECO:0000259" key="3">
    <source>
        <dbReference type="PROSITE" id="PS50015"/>
    </source>
</evidence>
<keyword evidence="2" id="KW-0732">Signal</keyword>
<keyword evidence="5" id="KW-1185">Reference proteome</keyword>